<proteinExistence type="predicted"/>
<accession>A0A3L6PTZ8</accession>
<gene>
    <name evidence="1" type="ORF">C2845_PM14G02250</name>
</gene>
<protein>
    <submittedName>
        <fullName evidence="1">Uncharacterized protein</fullName>
    </submittedName>
</protein>
<organism evidence="1 2">
    <name type="scientific">Panicum miliaceum</name>
    <name type="common">Proso millet</name>
    <name type="synonym">Broomcorn millet</name>
    <dbReference type="NCBI Taxonomy" id="4540"/>
    <lineage>
        <taxon>Eukaryota</taxon>
        <taxon>Viridiplantae</taxon>
        <taxon>Streptophyta</taxon>
        <taxon>Embryophyta</taxon>
        <taxon>Tracheophyta</taxon>
        <taxon>Spermatophyta</taxon>
        <taxon>Magnoliopsida</taxon>
        <taxon>Liliopsida</taxon>
        <taxon>Poales</taxon>
        <taxon>Poaceae</taxon>
        <taxon>PACMAD clade</taxon>
        <taxon>Panicoideae</taxon>
        <taxon>Panicodae</taxon>
        <taxon>Paniceae</taxon>
        <taxon>Panicinae</taxon>
        <taxon>Panicum</taxon>
        <taxon>Panicum sect. Panicum</taxon>
    </lineage>
</organism>
<sequence>MNGAPAVNESTHSPSRSGCNFVYSAVSRPPFTGAPGELNGDGPGQLLCRLQKVPQCKCLLNERCS</sequence>
<keyword evidence="2" id="KW-1185">Reference proteome</keyword>
<dbReference type="EMBL" id="PQIB02000016">
    <property type="protein sequence ID" value="RLM62212.1"/>
    <property type="molecule type" value="Genomic_DNA"/>
</dbReference>
<evidence type="ECO:0000313" key="2">
    <source>
        <dbReference type="Proteomes" id="UP000275267"/>
    </source>
</evidence>
<dbReference type="Proteomes" id="UP000275267">
    <property type="component" value="Unassembled WGS sequence"/>
</dbReference>
<dbReference type="AlphaFoldDB" id="A0A3L6PTZ8"/>
<comment type="caution">
    <text evidence="1">The sequence shown here is derived from an EMBL/GenBank/DDBJ whole genome shotgun (WGS) entry which is preliminary data.</text>
</comment>
<evidence type="ECO:0000313" key="1">
    <source>
        <dbReference type="EMBL" id="RLM62212.1"/>
    </source>
</evidence>
<name>A0A3L6PTZ8_PANMI</name>
<reference evidence="2" key="1">
    <citation type="journal article" date="2019" name="Nat. Commun.">
        <title>The genome of broomcorn millet.</title>
        <authorList>
            <person name="Zou C."/>
            <person name="Miki D."/>
            <person name="Li D."/>
            <person name="Tang Q."/>
            <person name="Xiao L."/>
            <person name="Rajput S."/>
            <person name="Deng P."/>
            <person name="Jia W."/>
            <person name="Huang R."/>
            <person name="Zhang M."/>
            <person name="Sun Y."/>
            <person name="Hu J."/>
            <person name="Fu X."/>
            <person name="Schnable P.S."/>
            <person name="Li F."/>
            <person name="Zhang H."/>
            <person name="Feng B."/>
            <person name="Zhu X."/>
            <person name="Liu R."/>
            <person name="Schnable J.C."/>
            <person name="Zhu J.-K."/>
            <person name="Zhang H."/>
        </authorList>
    </citation>
    <scope>NUCLEOTIDE SEQUENCE [LARGE SCALE GENOMIC DNA]</scope>
</reference>